<gene>
    <name evidence="1" type="ORF">QFC21_001879</name>
</gene>
<name>A0ACC2W242_9TREE</name>
<evidence type="ECO:0000313" key="1">
    <source>
        <dbReference type="EMBL" id="KAJ9105508.1"/>
    </source>
</evidence>
<sequence>MSLRITTQPLRRRIAASACRLCASVDSTTTAAAAAARQQWQTTRPFSFHNKPSIHHQRVGNARPFFHRFASTAATASRSSTGDGPTVNIPEFPTHANRPPVGGGLEKQEIQGTAPSFDALKADEDWGEDTELVSPEEAKIYITGPALTQLVKIASREPDWNPARPHLALRLAVESGGCHGYQYEMKLEELVGTSSSEGGKAVNVDD</sequence>
<proteinExistence type="predicted"/>
<comment type="caution">
    <text evidence="1">The sequence shown here is derived from an EMBL/GenBank/DDBJ whole genome shotgun (WGS) entry which is preliminary data.</text>
</comment>
<evidence type="ECO:0000313" key="2">
    <source>
        <dbReference type="Proteomes" id="UP001227268"/>
    </source>
</evidence>
<organism evidence="1 2">
    <name type="scientific">Naganishia friedmannii</name>
    <dbReference type="NCBI Taxonomy" id="89922"/>
    <lineage>
        <taxon>Eukaryota</taxon>
        <taxon>Fungi</taxon>
        <taxon>Dikarya</taxon>
        <taxon>Basidiomycota</taxon>
        <taxon>Agaricomycotina</taxon>
        <taxon>Tremellomycetes</taxon>
        <taxon>Filobasidiales</taxon>
        <taxon>Filobasidiaceae</taxon>
        <taxon>Naganishia</taxon>
    </lineage>
</organism>
<protein>
    <submittedName>
        <fullName evidence="1">Uncharacterized protein</fullName>
    </submittedName>
</protein>
<keyword evidence="2" id="KW-1185">Reference proteome</keyword>
<accession>A0ACC2W242</accession>
<dbReference type="EMBL" id="JASBWT010000004">
    <property type="protein sequence ID" value="KAJ9105508.1"/>
    <property type="molecule type" value="Genomic_DNA"/>
</dbReference>
<reference evidence="1" key="1">
    <citation type="submission" date="2023-04" db="EMBL/GenBank/DDBJ databases">
        <title>Draft Genome sequencing of Naganishia species isolated from polar environments using Oxford Nanopore Technology.</title>
        <authorList>
            <person name="Leo P."/>
            <person name="Venkateswaran K."/>
        </authorList>
    </citation>
    <scope>NUCLEOTIDE SEQUENCE</scope>
    <source>
        <strain evidence="1">MNA-CCFEE 5423</strain>
    </source>
</reference>
<dbReference type="Proteomes" id="UP001227268">
    <property type="component" value="Unassembled WGS sequence"/>
</dbReference>